<dbReference type="Pfam" id="PF00203">
    <property type="entry name" value="Ribosomal_S19"/>
    <property type="match status" value="1"/>
</dbReference>
<comment type="similarity">
    <text evidence="1 7">Belongs to the universal ribosomal protein uS19 family.</text>
</comment>
<evidence type="ECO:0000256" key="2">
    <source>
        <dbReference type="ARBA" id="ARBA00022980"/>
    </source>
</evidence>
<dbReference type="GO" id="GO:0006412">
    <property type="term" value="P:translation"/>
    <property type="evidence" value="ECO:0007669"/>
    <property type="project" value="InterPro"/>
</dbReference>
<proteinExistence type="evidence at transcript level"/>
<dbReference type="PANTHER" id="PTHR11880">
    <property type="entry name" value="RIBOSOMAL PROTEIN S19P FAMILY MEMBER"/>
    <property type="match status" value="1"/>
</dbReference>
<reference evidence="8" key="1">
    <citation type="submission" date="2009-02" db="EMBL/GenBank/DDBJ databases">
        <title>Salmo salar full-length cDNAs.</title>
        <authorList>
            <consortium name="cGRASP (B.F. Koop &amp; W.S. Davidson)"/>
            <person name="Leong J."/>
            <person name="von Schalburg K."/>
            <person name="Cooper G."/>
            <person name="Moore R."/>
            <person name="Holt R."/>
            <person name="Davidson W.S."/>
            <person name="Koop B.F."/>
        </authorList>
    </citation>
    <scope>NUCLEOTIDE SEQUENCE</scope>
    <source>
        <tissue evidence="8">Mixed brain</tissue>
    </source>
</reference>
<evidence type="ECO:0000256" key="3">
    <source>
        <dbReference type="ARBA" id="ARBA00023274"/>
    </source>
</evidence>
<reference evidence="9" key="4">
    <citation type="submission" date="2010-08" db="EMBL/GenBank/DDBJ databases">
        <authorList>
            <consortium name="cGRASP (B.F. Koop &amp; W.S. Davidson)"/>
        </authorList>
    </citation>
    <scope>NUCLEOTIDE SEQUENCE</scope>
    <source>
        <tissue evidence="9">Brain</tissue>
    </source>
</reference>
<dbReference type="GO" id="GO:0000028">
    <property type="term" value="P:ribosomal small subunit assembly"/>
    <property type="evidence" value="ECO:0007669"/>
    <property type="project" value="TreeGrafter"/>
</dbReference>
<comment type="subunit">
    <text evidence="4">Component of the small ribosomal subunit.</text>
</comment>
<comment type="function">
    <text evidence="6">Component of the small ribosomal subunit. The ribosome is a large ribonucleoprotein complex responsible for the synthesis of proteins in the cell.</text>
</comment>
<dbReference type="InterPro" id="IPR020934">
    <property type="entry name" value="Ribosomal_uS19_CS"/>
</dbReference>
<accession>C0H7I9</accession>
<reference evidence="9" key="2">
    <citation type="submission" date="2009-02" db="EMBL/GenBank/DDBJ databases">
        <authorList>
            <consortium name="cGRASP (B.F. Koop &amp; W.S. Davidson)"/>
            <person name="Leong J."/>
            <person name="von Schalburg K."/>
            <person name="Cooper G."/>
            <person name="Moore R."/>
            <person name="Holt R."/>
            <person name="Davidson W.S."/>
            <person name="Koop B.F."/>
        </authorList>
    </citation>
    <scope>NUCLEOTIDE SEQUENCE</scope>
    <source>
        <tissue evidence="9">Brain</tissue>
    </source>
</reference>
<dbReference type="GO" id="GO:0003723">
    <property type="term" value="F:RNA binding"/>
    <property type="evidence" value="ECO:0007669"/>
    <property type="project" value="InterPro"/>
</dbReference>
<dbReference type="PROSITE" id="PS00323">
    <property type="entry name" value="RIBOSOMAL_S19"/>
    <property type="match status" value="1"/>
</dbReference>
<sequence length="304" mass="34257">MCSSDTGATVLDWLVGDRELPQVVAAHLRLDFNLVEGLAVVHSDHGANHLRQDDHVPKVSLHHLGLLHRGSLLLGLTQALQEGLLLAAKATVKSPPLAGAVQLHQLFIGHVQKLVQVHTSVGELPEGTLLLDLDIRHFAGDNFVQKSWPTFLYKVVPGKMADVEIKKKRTFRKFTYRGVDLDQLLDMSYEQLMQLYCARQRRRLNRGLRRKQQSLLKRLRKAKKEAPPMEKPEVVKTHLRDMVILPEMVGSMVGVYNGKTFNQVEIKPEMCGHYLGEFSITYKPVKHGRPGIGATHSSRFIPLK</sequence>
<dbReference type="FunFam" id="3.30.860.10:FF:000002">
    <property type="entry name" value="40S ribosomal protein S15"/>
    <property type="match status" value="1"/>
</dbReference>
<evidence type="ECO:0000313" key="9">
    <source>
        <dbReference type="EMBL" id="ACN12355.1"/>
    </source>
</evidence>
<organism evidence="8">
    <name type="scientific">Salmo salar</name>
    <name type="common">Atlantic salmon</name>
    <dbReference type="NCBI Taxonomy" id="8030"/>
    <lineage>
        <taxon>Eukaryota</taxon>
        <taxon>Metazoa</taxon>
        <taxon>Chordata</taxon>
        <taxon>Craniata</taxon>
        <taxon>Vertebrata</taxon>
        <taxon>Euteleostomi</taxon>
        <taxon>Actinopterygii</taxon>
        <taxon>Neopterygii</taxon>
        <taxon>Teleostei</taxon>
        <taxon>Protacanthopterygii</taxon>
        <taxon>Salmoniformes</taxon>
        <taxon>Salmonidae</taxon>
        <taxon>Salmoninae</taxon>
        <taxon>Salmo</taxon>
    </lineage>
</organism>
<gene>
    <name evidence="8" type="primary">RS15</name>
</gene>
<dbReference type="Gene3D" id="3.30.860.10">
    <property type="entry name" value="30s Ribosomal Protein S19, Chain A"/>
    <property type="match status" value="1"/>
</dbReference>
<evidence type="ECO:0000256" key="5">
    <source>
        <dbReference type="ARBA" id="ARBA00035469"/>
    </source>
</evidence>
<evidence type="ECO:0000313" key="8">
    <source>
        <dbReference type="EMBL" id="ACN10008.1"/>
    </source>
</evidence>
<dbReference type="EMBL" id="BT058295">
    <property type="protein sequence ID" value="ACN10008.1"/>
    <property type="molecule type" value="mRNA"/>
</dbReference>
<dbReference type="GO" id="GO:0003735">
    <property type="term" value="F:structural constituent of ribosome"/>
    <property type="evidence" value="ECO:0007669"/>
    <property type="project" value="InterPro"/>
</dbReference>
<dbReference type="SUPFAM" id="SSF54570">
    <property type="entry name" value="Ribosomal protein S19"/>
    <property type="match status" value="1"/>
</dbReference>
<keyword evidence="3 7" id="KW-0687">Ribonucleoprotein</keyword>
<keyword evidence="2 7" id="KW-0689">Ribosomal protein</keyword>
<evidence type="ECO:0000256" key="1">
    <source>
        <dbReference type="ARBA" id="ARBA00007345"/>
    </source>
</evidence>
<evidence type="ECO:0000256" key="4">
    <source>
        <dbReference type="ARBA" id="ARBA00035021"/>
    </source>
</evidence>
<dbReference type="HAMAP" id="MF_00531">
    <property type="entry name" value="Ribosomal_uS19"/>
    <property type="match status" value="1"/>
</dbReference>
<name>C0H7I9_SALSA</name>
<dbReference type="PRINTS" id="PR00975">
    <property type="entry name" value="RIBOSOMALS19"/>
</dbReference>
<reference evidence="9" key="3">
    <citation type="journal article" date="2010" name="BMC Genomics">
        <title>Salmo salar and Esox lucius full-length cDNA sequences reveal changes in evolutionary pressures on a post-tetraploidization genome.</title>
        <authorList>
            <person name="Leong J.S."/>
            <person name="Jantzen S.G."/>
            <person name="von Schalburg K.R."/>
            <person name="Cooper G.A."/>
            <person name="Messmer A.M."/>
            <person name="Liao N.Y."/>
            <person name="Munro S."/>
            <person name="Moore R."/>
            <person name="Holt R.A."/>
            <person name="Jones S.J."/>
            <person name="Davidson W.S."/>
            <person name="Koop B.F."/>
        </authorList>
    </citation>
    <scope>NUCLEOTIDE SEQUENCE</scope>
    <source>
        <tissue evidence="9">Brain</tissue>
    </source>
</reference>
<dbReference type="EMBL" id="BT059995">
    <property type="protein sequence ID" value="ACN12355.1"/>
    <property type="molecule type" value="mRNA"/>
</dbReference>
<dbReference type="InterPro" id="IPR023575">
    <property type="entry name" value="Ribosomal_uS19_SF"/>
</dbReference>
<dbReference type="InterPro" id="IPR002222">
    <property type="entry name" value="Ribosomal_uS19"/>
</dbReference>
<dbReference type="InterPro" id="IPR005713">
    <property type="entry name" value="Ribosomal_uS19_euk/arc"/>
</dbReference>
<evidence type="ECO:0000256" key="7">
    <source>
        <dbReference type="RuleBase" id="RU003485"/>
    </source>
</evidence>
<dbReference type="NCBIfam" id="NF003121">
    <property type="entry name" value="PRK04038.1"/>
    <property type="match status" value="1"/>
</dbReference>
<dbReference type="AlphaFoldDB" id="C0H7I9"/>
<dbReference type="GO" id="GO:0022627">
    <property type="term" value="C:cytosolic small ribosomal subunit"/>
    <property type="evidence" value="ECO:0007669"/>
    <property type="project" value="TreeGrafter"/>
</dbReference>
<dbReference type="NCBIfam" id="TIGR01025">
    <property type="entry name" value="uS19_arch"/>
    <property type="match status" value="1"/>
</dbReference>
<protein>
    <recommendedName>
        <fullName evidence="5">40S ribosomal protein S15</fullName>
    </recommendedName>
</protein>
<dbReference type="PANTHER" id="PTHR11880:SF2">
    <property type="entry name" value="SMALL RIBOSOMAL SUBUNIT PROTEIN US19"/>
    <property type="match status" value="1"/>
</dbReference>
<evidence type="ECO:0000256" key="6">
    <source>
        <dbReference type="ARBA" id="ARBA00045746"/>
    </source>
</evidence>